<evidence type="ECO:0000313" key="4">
    <source>
        <dbReference type="Proteomes" id="UP000799302"/>
    </source>
</evidence>
<dbReference type="InterPro" id="IPR005152">
    <property type="entry name" value="Lipase_secreted"/>
</dbReference>
<organism evidence="3 4">
    <name type="scientific">Microthyrium microscopicum</name>
    <dbReference type="NCBI Taxonomy" id="703497"/>
    <lineage>
        <taxon>Eukaryota</taxon>
        <taxon>Fungi</taxon>
        <taxon>Dikarya</taxon>
        <taxon>Ascomycota</taxon>
        <taxon>Pezizomycotina</taxon>
        <taxon>Dothideomycetes</taxon>
        <taxon>Dothideomycetes incertae sedis</taxon>
        <taxon>Microthyriales</taxon>
        <taxon>Microthyriaceae</taxon>
        <taxon>Microthyrium</taxon>
    </lineage>
</organism>
<evidence type="ECO:0000313" key="3">
    <source>
        <dbReference type="EMBL" id="KAF2663164.1"/>
    </source>
</evidence>
<dbReference type="PANTHER" id="PTHR34853">
    <property type="match status" value="1"/>
</dbReference>
<accession>A0A6A6TWY8</accession>
<dbReference type="EMBL" id="MU004247">
    <property type="protein sequence ID" value="KAF2663164.1"/>
    <property type="molecule type" value="Genomic_DNA"/>
</dbReference>
<keyword evidence="2" id="KW-0812">Transmembrane</keyword>
<sequence>MIDTLLSSTSLVKCSLNQITILIMMFISAISFLALQIWSIVASSAGIEWNGDSKLIPPNPADDPFYKAPPGIASIKPGTILRHRQVPTKITLNNKDGLKLKGAWQILYRTQNSVGEPSATVTTVLVPYQAKDENLFVLNMFSDAAYNGCSPSINLQVGARNDSVFTQAQTMIAYSALTEGWYVSIADDEGFNAAFSSGPQQAYATLDSVRAVLQSEDITGIDPEPRITMYGYSGGGFVGSWVAEIQPDYAPELKIDGIAIGGLVPNMTAGLALYNKNDRSSFIPATLIGLSKDYKNLSMWLDENLIPEKAAELRKVESQCFDSNYNMFHSQDIGKYLKRGWDSIFDPVPRSVFEVTGTSGQRATPKIPLYVSETVQDDVSPIAFTDALLKKWCDEGATILYERNDLFNMSHSQESMYSLGGAFTWMQDRQAGKPASPGCRTTSLTSESLKGFVTLKMLGKILSGQLANYGIPVSGWK</sequence>
<dbReference type="InterPro" id="IPR029058">
    <property type="entry name" value="AB_hydrolase_fold"/>
</dbReference>
<name>A0A6A6TWY8_9PEZI</name>
<dbReference type="PIRSF" id="PIRSF029171">
    <property type="entry name" value="Esterase_LipA"/>
    <property type="match status" value="1"/>
</dbReference>
<proteinExistence type="predicted"/>
<dbReference type="PANTHER" id="PTHR34853:SF5">
    <property type="entry name" value="LIP-DOMAIN-CONTAINING PROTEIN-RELATED"/>
    <property type="match status" value="1"/>
</dbReference>
<keyword evidence="2" id="KW-0472">Membrane</keyword>
<dbReference type="Proteomes" id="UP000799302">
    <property type="component" value="Unassembled WGS sequence"/>
</dbReference>
<dbReference type="SUPFAM" id="SSF53474">
    <property type="entry name" value="alpha/beta-Hydrolases"/>
    <property type="match status" value="1"/>
</dbReference>
<reference evidence="3" key="1">
    <citation type="journal article" date="2020" name="Stud. Mycol.">
        <title>101 Dothideomycetes genomes: a test case for predicting lifestyles and emergence of pathogens.</title>
        <authorList>
            <person name="Haridas S."/>
            <person name="Albert R."/>
            <person name="Binder M."/>
            <person name="Bloem J."/>
            <person name="Labutti K."/>
            <person name="Salamov A."/>
            <person name="Andreopoulos B."/>
            <person name="Baker S."/>
            <person name="Barry K."/>
            <person name="Bills G."/>
            <person name="Bluhm B."/>
            <person name="Cannon C."/>
            <person name="Castanera R."/>
            <person name="Culley D."/>
            <person name="Daum C."/>
            <person name="Ezra D."/>
            <person name="Gonzalez J."/>
            <person name="Henrissat B."/>
            <person name="Kuo A."/>
            <person name="Liang C."/>
            <person name="Lipzen A."/>
            <person name="Lutzoni F."/>
            <person name="Magnuson J."/>
            <person name="Mondo S."/>
            <person name="Nolan M."/>
            <person name="Ohm R."/>
            <person name="Pangilinan J."/>
            <person name="Park H.-J."/>
            <person name="Ramirez L."/>
            <person name="Alfaro M."/>
            <person name="Sun H."/>
            <person name="Tritt A."/>
            <person name="Yoshinaga Y."/>
            <person name="Zwiers L.-H."/>
            <person name="Turgeon B."/>
            <person name="Goodwin S."/>
            <person name="Spatafora J."/>
            <person name="Crous P."/>
            <person name="Grigoriev I."/>
        </authorList>
    </citation>
    <scope>NUCLEOTIDE SEQUENCE</scope>
    <source>
        <strain evidence="3">CBS 115976</strain>
    </source>
</reference>
<feature type="transmembrane region" description="Helical" evidence="2">
    <location>
        <begin position="21"/>
        <end position="41"/>
    </location>
</feature>
<dbReference type="OrthoDB" id="2373480at2759"/>
<keyword evidence="1" id="KW-0378">Hydrolase</keyword>
<dbReference type="GO" id="GO:0016042">
    <property type="term" value="P:lipid catabolic process"/>
    <property type="evidence" value="ECO:0007669"/>
    <property type="project" value="InterPro"/>
</dbReference>
<dbReference type="Gene3D" id="1.10.260.130">
    <property type="match status" value="1"/>
</dbReference>
<keyword evidence="2" id="KW-1133">Transmembrane helix</keyword>
<dbReference type="AlphaFoldDB" id="A0A6A6TWY8"/>
<evidence type="ECO:0000256" key="2">
    <source>
        <dbReference type="SAM" id="Phobius"/>
    </source>
</evidence>
<keyword evidence="4" id="KW-1185">Reference proteome</keyword>
<evidence type="ECO:0000256" key="1">
    <source>
        <dbReference type="ARBA" id="ARBA00022801"/>
    </source>
</evidence>
<dbReference type="Gene3D" id="3.40.50.1820">
    <property type="entry name" value="alpha/beta hydrolase"/>
    <property type="match status" value="1"/>
</dbReference>
<dbReference type="GO" id="GO:0004806">
    <property type="term" value="F:triacylglycerol lipase activity"/>
    <property type="evidence" value="ECO:0007669"/>
    <property type="project" value="InterPro"/>
</dbReference>
<protein>
    <submittedName>
        <fullName evidence="3">LIP-domain-containing protein</fullName>
    </submittedName>
</protein>
<dbReference type="Pfam" id="PF03583">
    <property type="entry name" value="LIP"/>
    <property type="match status" value="1"/>
</dbReference>
<gene>
    <name evidence="3" type="ORF">BT63DRAFT_466036</name>
</gene>